<dbReference type="PROSITE" id="PS50011">
    <property type="entry name" value="PROTEIN_KINASE_DOM"/>
    <property type="match status" value="1"/>
</dbReference>
<accession>A0AAD5GIM7</accession>
<keyword evidence="9" id="KW-0418">Kinase</keyword>
<evidence type="ECO:0000256" key="6">
    <source>
        <dbReference type="ARBA" id="ARBA00022679"/>
    </source>
</evidence>
<dbReference type="PANTHER" id="PTHR45863">
    <property type="entry name" value="SERINE/THREONINE-PROTEIN KINASE BSK5"/>
    <property type="match status" value="1"/>
</dbReference>
<evidence type="ECO:0000256" key="5">
    <source>
        <dbReference type="ARBA" id="ARBA00022527"/>
    </source>
</evidence>
<keyword evidence="11" id="KW-0472">Membrane</keyword>
<organism evidence="16 17">
    <name type="scientific">Ambrosia artemisiifolia</name>
    <name type="common">Common ragweed</name>
    <dbReference type="NCBI Taxonomy" id="4212"/>
    <lineage>
        <taxon>Eukaryota</taxon>
        <taxon>Viridiplantae</taxon>
        <taxon>Streptophyta</taxon>
        <taxon>Embryophyta</taxon>
        <taxon>Tracheophyta</taxon>
        <taxon>Spermatophyta</taxon>
        <taxon>Magnoliopsida</taxon>
        <taxon>eudicotyledons</taxon>
        <taxon>Gunneridae</taxon>
        <taxon>Pentapetalae</taxon>
        <taxon>asterids</taxon>
        <taxon>campanulids</taxon>
        <taxon>Asterales</taxon>
        <taxon>Asteraceae</taxon>
        <taxon>Asteroideae</taxon>
        <taxon>Heliantheae alliance</taxon>
        <taxon>Heliantheae</taxon>
        <taxon>Ambrosia</taxon>
    </lineage>
</organism>
<evidence type="ECO:0000256" key="11">
    <source>
        <dbReference type="ARBA" id="ARBA00023136"/>
    </source>
</evidence>
<protein>
    <recommendedName>
        <fullName evidence="3">non-specific serine/threonine protein kinase</fullName>
        <ecNumber evidence="3">2.7.11.1</ecNumber>
    </recommendedName>
</protein>
<dbReference type="Pfam" id="PF07714">
    <property type="entry name" value="PK_Tyr_Ser-Thr"/>
    <property type="match status" value="1"/>
</dbReference>
<keyword evidence="17" id="KW-1185">Reference proteome</keyword>
<name>A0AAD5GIM7_AMBAR</name>
<reference evidence="16" key="1">
    <citation type="submission" date="2022-06" db="EMBL/GenBank/DDBJ databases">
        <title>Uncovering the hologenomic basis of an extraordinary plant invasion.</title>
        <authorList>
            <person name="Bieker V.C."/>
            <person name="Martin M.D."/>
            <person name="Gilbert T."/>
            <person name="Hodgins K."/>
            <person name="Battlay P."/>
            <person name="Petersen B."/>
            <person name="Wilson J."/>
        </authorList>
    </citation>
    <scope>NUCLEOTIDE SEQUENCE</scope>
    <source>
        <strain evidence="16">AA19_3_7</strain>
        <tissue evidence="16">Leaf</tissue>
    </source>
</reference>
<dbReference type="FunFam" id="3.30.200.20:FF:000154">
    <property type="entry name" value="probable serine/threonine-protein kinase At4g35230"/>
    <property type="match status" value="1"/>
</dbReference>
<keyword evidence="4" id="KW-1003">Cell membrane</keyword>
<dbReference type="InterPro" id="IPR011009">
    <property type="entry name" value="Kinase-like_dom_sf"/>
</dbReference>
<evidence type="ECO:0000256" key="9">
    <source>
        <dbReference type="ARBA" id="ARBA00022777"/>
    </source>
</evidence>
<keyword evidence="5" id="KW-0723">Serine/threonine-protein kinase</keyword>
<evidence type="ECO:0000256" key="12">
    <source>
        <dbReference type="ARBA" id="ARBA00023288"/>
    </source>
</evidence>
<evidence type="ECO:0000259" key="15">
    <source>
        <dbReference type="PROSITE" id="PS50011"/>
    </source>
</evidence>
<dbReference type="EC" id="2.7.11.1" evidence="3"/>
<keyword evidence="12" id="KW-0449">Lipoprotein</keyword>
<evidence type="ECO:0000256" key="1">
    <source>
        <dbReference type="ARBA" id="ARBA00004193"/>
    </source>
</evidence>
<dbReference type="InterPro" id="IPR045845">
    <property type="entry name" value="BSK"/>
</dbReference>
<dbReference type="GO" id="GO:0009742">
    <property type="term" value="P:brassinosteroid mediated signaling pathway"/>
    <property type="evidence" value="ECO:0007669"/>
    <property type="project" value="InterPro"/>
</dbReference>
<evidence type="ECO:0000256" key="14">
    <source>
        <dbReference type="ARBA" id="ARBA00048679"/>
    </source>
</evidence>
<evidence type="ECO:0000256" key="4">
    <source>
        <dbReference type="ARBA" id="ARBA00022475"/>
    </source>
</evidence>
<comment type="caution">
    <text evidence="16">The sequence shown here is derived from an EMBL/GenBank/DDBJ whole genome shotgun (WGS) entry which is preliminary data.</text>
</comment>
<dbReference type="Pfam" id="PF25575">
    <property type="entry name" value="TPR_BSK1_C"/>
    <property type="match status" value="1"/>
</dbReference>
<dbReference type="Gene3D" id="1.10.510.10">
    <property type="entry name" value="Transferase(Phosphotransferase) domain 1"/>
    <property type="match status" value="1"/>
</dbReference>
<dbReference type="InterPro" id="IPR001245">
    <property type="entry name" value="Ser-Thr/Tyr_kinase_cat_dom"/>
</dbReference>
<gene>
    <name evidence="16" type="ORF">M8C21_011937</name>
</gene>
<evidence type="ECO:0000256" key="10">
    <source>
        <dbReference type="ARBA" id="ARBA00022840"/>
    </source>
</evidence>
<dbReference type="Proteomes" id="UP001206925">
    <property type="component" value="Unassembled WGS sequence"/>
</dbReference>
<keyword evidence="10" id="KW-0067">ATP-binding</keyword>
<sequence length="428" mass="47965">MSSLPSAQLCRQFSLDEILSATQNFDDALVIGKGGFENENRESDTGKPSAFKEYKLDQLRAATGGFSVYNIVSEHGENARNVVYKGKLEDNGRLIAVKRFKRPAWLDTQQFLDEARAVGQLRSERLANLLGCCVEGDERLLVAEFMPHETLSKHLFHWESQPLKWATRLRVALYLAQALEYCSSEGRPLYYDLNSYRVLFDQKCNPRLSSFGLFTNNIRVGINYAMDLSFFPPEYFTTGFRVTAERVIYDFGTVLLDLLSGKHIPPNHALHLIEGKNFQMLTDSYLEGHISNDDAAELVSSLVLLGIGIDPTPAIEISNLSPHGNACSRGDLTGVHEILEKIGYSGDEGLTDELLYPMRTSQLHYTLNGKKHGDEAFRAKDFTTAIECYTSIIQSGAMVSPTIYARRCLSYLMIDKAQEALQDAMQAQ</sequence>
<dbReference type="PANTHER" id="PTHR45863:SF35">
    <property type="entry name" value="TETRATRICOPEPTIDE-LIKE HELICAL DOMAIN-CONTAINING PROTEIN-RELATED"/>
    <property type="match status" value="1"/>
</dbReference>
<evidence type="ECO:0000256" key="13">
    <source>
        <dbReference type="ARBA" id="ARBA00047899"/>
    </source>
</evidence>
<evidence type="ECO:0000256" key="2">
    <source>
        <dbReference type="ARBA" id="ARBA00008684"/>
    </source>
</evidence>
<evidence type="ECO:0000256" key="7">
    <source>
        <dbReference type="ARBA" id="ARBA00022707"/>
    </source>
</evidence>
<comment type="subcellular location">
    <subcellularLocation>
        <location evidence="1">Cell membrane</location>
        <topology evidence="1">Lipid-anchor</topology>
    </subcellularLocation>
</comment>
<dbReference type="SUPFAM" id="SSF56112">
    <property type="entry name" value="Protein kinase-like (PK-like)"/>
    <property type="match status" value="1"/>
</dbReference>
<feature type="domain" description="Protein kinase" evidence="15">
    <location>
        <begin position="69"/>
        <end position="339"/>
    </location>
</feature>
<dbReference type="InterPro" id="IPR011990">
    <property type="entry name" value="TPR-like_helical_dom_sf"/>
</dbReference>
<evidence type="ECO:0000256" key="8">
    <source>
        <dbReference type="ARBA" id="ARBA00022741"/>
    </source>
</evidence>
<proteinExistence type="inferred from homology"/>
<comment type="similarity">
    <text evidence="2">Belongs to the protein kinase superfamily. Ser/Thr protein kinase family.</text>
</comment>
<dbReference type="Gene3D" id="3.30.200.20">
    <property type="entry name" value="Phosphorylase Kinase, domain 1"/>
    <property type="match status" value="1"/>
</dbReference>
<keyword evidence="8" id="KW-0547">Nucleotide-binding</keyword>
<dbReference type="InterPro" id="IPR058209">
    <property type="entry name" value="TPR_BSK1_C"/>
</dbReference>
<comment type="catalytic activity">
    <reaction evidence="13">
        <text>L-threonyl-[protein] + ATP = O-phospho-L-threonyl-[protein] + ADP + H(+)</text>
        <dbReference type="Rhea" id="RHEA:46608"/>
        <dbReference type="Rhea" id="RHEA-COMP:11060"/>
        <dbReference type="Rhea" id="RHEA-COMP:11605"/>
        <dbReference type="ChEBI" id="CHEBI:15378"/>
        <dbReference type="ChEBI" id="CHEBI:30013"/>
        <dbReference type="ChEBI" id="CHEBI:30616"/>
        <dbReference type="ChEBI" id="CHEBI:61977"/>
        <dbReference type="ChEBI" id="CHEBI:456216"/>
        <dbReference type="EC" id="2.7.11.1"/>
    </reaction>
</comment>
<dbReference type="EMBL" id="JAMZMK010007955">
    <property type="protein sequence ID" value="KAI7742599.1"/>
    <property type="molecule type" value="Genomic_DNA"/>
</dbReference>
<dbReference type="InterPro" id="IPR000719">
    <property type="entry name" value="Prot_kinase_dom"/>
</dbReference>
<evidence type="ECO:0000313" key="16">
    <source>
        <dbReference type="EMBL" id="KAI7742599.1"/>
    </source>
</evidence>
<dbReference type="SUPFAM" id="SSF48452">
    <property type="entry name" value="TPR-like"/>
    <property type="match status" value="1"/>
</dbReference>
<feature type="non-terminal residue" evidence="16">
    <location>
        <position position="1"/>
    </location>
</feature>
<comment type="catalytic activity">
    <reaction evidence="14">
        <text>L-seryl-[protein] + ATP = O-phospho-L-seryl-[protein] + ADP + H(+)</text>
        <dbReference type="Rhea" id="RHEA:17989"/>
        <dbReference type="Rhea" id="RHEA-COMP:9863"/>
        <dbReference type="Rhea" id="RHEA-COMP:11604"/>
        <dbReference type="ChEBI" id="CHEBI:15378"/>
        <dbReference type="ChEBI" id="CHEBI:29999"/>
        <dbReference type="ChEBI" id="CHEBI:30616"/>
        <dbReference type="ChEBI" id="CHEBI:83421"/>
        <dbReference type="ChEBI" id="CHEBI:456216"/>
        <dbReference type="EC" id="2.7.11.1"/>
    </reaction>
</comment>
<dbReference type="GO" id="GO:0005524">
    <property type="term" value="F:ATP binding"/>
    <property type="evidence" value="ECO:0007669"/>
    <property type="project" value="UniProtKB-KW"/>
</dbReference>
<evidence type="ECO:0000313" key="17">
    <source>
        <dbReference type="Proteomes" id="UP001206925"/>
    </source>
</evidence>
<dbReference type="Gene3D" id="1.25.40.10">
    <property type="entry name" value="Tetratricopeptide repeat domain"/>
    <property type="match status" value="1"/>
</dbReference>
<dbReference type="GO" id="GO:0004674">
    <property type="term" value="F:protein serine/threonine kinase activity"/>
    <property type="evidence" value="ECO:0007669"/>
    <property type="project" value="UniProtKB-KW"/>
</dbReference>
<dbReference type="AlphaFoldDB" id="A0AAD5GIM7"/>
<keyword evidence="6" id="KW-0808">Transferase</keyword>
<evidence type="ECO:0000256" key="3">
    <source>
        <dbReference type="ARBA" id="ARBA00012513"/>
    </source>
</evidence>
<keyword evidence="7" id="KW-0519">Myristate</keyword>
<dbReference type="GO" id="GO:0005886">
    <property type="term" value="C:plasma membrane"/>
    <property type="evidence" value="ECO:0007669"/>
    <property type="project" value="UniProtKB-SubCell"/>
</dbReference>